<accession>A0ACB7YNN4</accession>
<organism evidence="1 2">
    <name type="scientific">Vaccinium darrowii</name>
    <dbReference type="NCBI Taxonomy" id="229202"/>
    <lineage>
        <taxon>Eukaryota</taxon>
        <taxon>Viridiplantae</taxon>
        <taxon>Streptophyta</taxon>
        <taxon>Embryophyta</taxon>
        <taxon>Tracheophyta</taxon>
        <taxon>Spermatophyta</taxon>
        <taxon>Magnoliopsida</taxon>
        <taxon>eudicotyledons</taxon>
        <taxon>Gunneridae</taxon>
        <taxon>Pentapetalae</taxon>
        <taxon>asterids</taxon>
        <taxon>Ericales</taxon>
        <taxon>Ericaceae</taxon>
        <taxon>Vaccinioideae</taxon>
        <taxon>Vaccinieae</taxon>
        <taxon>Vaccinium</taxon>
    </lineage>
</organism>
<comment type="caution">
    <text evidence="1">The sequence shown here is derived from an EMBL/GenBank/DDBJ whole genome shotgun (WGS) entry which is preliminary data.</text>
</comment>
<evidence type="ECO:0000313" key="1">
    <source>
        <dbReference type="EMBL" id="KAH7855023.1"/>
    </source>
</evidence>
<name>A0ACB7YNN4_9ERIC</name>
<keyword evidence="2" id="KW-1185">Reference proteome</keyword>
<evidence type="ECO:0000313" key="2">
    <source>
        <dbReference type="Proteomes" id="UP000828048"/>
    </source>
</evidence>
<proteinExistence type="predicted"/>
<reference evidence="1 2" key="1">
    <citation type="journal article" date="2021" name="Hortic Res">
        <title>High-quality reference genome and annotation aids understanding of berry development for evergreen blueberry (Vaccinium darrowii).</title>
        <authorList>
            <person name="Yu J."/>
            <person name="Hulse-Kemp A.M."/>
            <person name="Babiker E."/>
            <person name="Staton M."/>
        </authorList>
    </citation>
    <scope>NUCLEOTIDE SEQUENCE [LARGE SCALE GENOMIC DNA]</scope>
    <source>
        <strain evidence="2">cv. NJ 8807/NJ 8810</strain>
        <tissue evidence="1">Young leaf</tissue>
    </source>
</reference>
<dbReference type="Proteomes" id="UP000828048">
    <property type="component" value="Chromosome 11"/>
</dbReference>
<protein>
    <submittedName>
        <fullName evidence="1">Uncharacterized protein</fullName>
    </submittedName>
</protein>
<gene>
    <name evidence="1" type="ORF">Vadar_020360</name>
</gene>
<dbReference type="EMBL" id="CM037161">
    <property type="protein sequence ID" value="KAH7855023.1"/>
    <property type="molecule type" value="Genomic_DNA"/>
</dbReference>
<sequence>MDSTEKRKTRNEWTETEMDSLEKRKPRKEWTEVETDSLIKNEKEIYSEEKGEIRNERIAIIRLAIRLLLMVLFFGYIMIWIIMPVNTYGLLYLPDIYAKGQPGANFLIYSLPILSIGVLGCLYLDLGQADAGHDNERWHARMEIAGLSLGHVGNVCLSFLFFPVTRSSSILRLIGLTSESSIKYHIWLGHITLAIFSAHSLYFILFWASTNQISEMLEWAEVGISNLAGEIAMVFGLVMWVTTFPRIRRKFFELFFYTHYLYIFLMVFFIFHVGFSYFCISLPGFYLFLVDRFLRFLQSQRKVRLVSARILPCKAVELNFSKCLGLKYNPTSIMFINMPGISKLQWHPFTVTSNYNTDPDRLSVLIKCEGSWTQSLYLKLLQPVPLERLEVSVEGPYGPASTNFSKYDTLVMISGGSGITPFFSIIRELLFNASTRSCWTKQIVLITTFKNSVDLTMLDLLLPVSGNYDIEELPLRIEAYVTREKEPTPDDQKLCQTLWFLPSETDAPVSANLGSTNSWLWHGAIISSSFISFLLFFGILSRYFIYPDGHNSGSRYSYTEKQALCMFFVCLSVAMTATLTFIWNEKQNVRKMQEVHNLDEPAPKGFTKPGLWLYNSKRDLESFPHQSIFKNTTVHYGERPNFRKLLRVHEGSSMGVLVSGPERMRQEVAAICASSEADNIHFESMSFSF</sequence>